<organism evidence="4 5">
    <name type="scientific">Pseudonocardia sediminis</name>
    <dbReference type="NCBI Taxonomy" id="1397368"/>
    <lineage>
        <taxon>Bacteria</taxon>
        <taxon>Bacillati</taxon>
        <taxon>Actinomycetota</taxon>
        <taxon>Actinomycetes</taxon>
        <taxon>Pseudonocardiales</taxon>
        <taxon>Pseudonocardiaceae</taxon>
        <taxon>Pseudonocardia</taxon>
    </lineage>
</organism>
<dbReference type="PANTHER" id="PTHR45138:SF9">
    <property type="entry name" value="DIGUANYLATE CYCLASE DGCM-RELATED"/>
    <property type="match status" value="1"/>
</dbReference>
<dbReference type="GO" id="GO:0043709">
    <property type="term" value="P:cell adhesion involved in single-species biofilm formation"/>
    <property type="evidence" value="ECO:0007669"/>
    <property type="project" value="TreeGrafter"/>
</dbReference>
<dbReference type="NCBIfam" id="TIGR00254">
    <property type="entry name" value="GGDEF"/>
    <property type="match status" value="1"/>
</dbReference>
<comment type="caution">
    <text evidence="4">The sequence shown here is derived from an EMBL/GenBank/DDBJ whole genome shotgun (WGS) entry which is preliminary data.</text>
</comment>
<keyword evidence="2" id="KW-0472">Membrane</keyword>
<evidence type="ECO:0000256" key="2">
    <source>
        <dbReference type="SAM" id="Phobius"/>
    </source>
</evidence>
<dbReference type="InterPro" id="IPR050469">
    <property type="entry name" value="Diguanylate_Cyclase"/>
</dbReference>
<feature type="region of interest" description="Disordered" evidence="1">
    <location>
        <begin position="389"/>
        <end position="415"/>
    </location>
</feature>
<dbReference type="AlphaFoldDB" id="A0A4Q7US13"/>
<name>A0A4Q7US13_PSEST</name>
<feature type="domain" description="GGDEF" evidence="3">
    <location>
        <begin position="251"/>
        <end position="394"/>
    </location>
</feature>
<evidence type="ECO:0000259" key="3">
    <source>
        <dbReference type="PROSITE" id="PS50887"/>
    </source>
</evidence>
<dbReference type="GO" id="GO:0005886">
    <property type="term" value="C:plasma membrane"/>
    <property type="evidence" value="ECO:0007669"/>
    <property type="project" value="TreeGrafter"/>
</dbReference>
<proteinExistence type="predicted"/>
<feature type="transmembrane region" description="Helical" evidence="2">
    <location>
        <begin position="20"/>
        <end position="39"/>
    </location>
</feature>
<keyword evidence="2" id="KW-0812">Transmembrane</keyword>
<dbReference type="GO" id="GO:1902201">
    <property type="term" value="P:negative regulation of bacterial-type flagellum-dependent cell motility"/>
    <property type="evidence" value="ECO:0007669"/>
    <property type="project" value="TreeGrafter"/>
</dbReference>
<feature type="transmembrane region" description="Helical" evidence="2">
    <location>
        <begin position="59"/>
        <end position="80"/>
    </location>
</feature>
<feature type="transmembrane region" description="Helical" evidence="2">
    <location>
        <begin position="132"/>
        <end position="157"/>
    </location>
</feature>
<evidence type="ECO:0000313" key="4">
    <source>
        <dbReference type="EMBL" id="RZT84416.1"/>
    </source>
</evidence>
<feature type="transmembrane region" description="Helical" evidence="2">
    <location>
        <begin position="100"/>
        <end position="120"/>
    </location>
</feature>
<dbReference type="EMBL" id="SHKL01000001">
    <property type="protein sequence ID" value="RZT84416.1"/>
    <property type="molecule type" value="Genomic_DNA"/>
</dbReference>
<sequence>MTVITFGLFHTSPAPIESGQIFVMATLVVAAAIHAELSIGAERVRRRIAETRYVDLSSVWTFAAALLLPPLLASVAVVVTYTHLYLRVFRPSKTPPHRQIFSTSTVVLAVHAVAGARVLLDVGVGELDTYRGMAALVVGLFAYTVVNTLLVVSAIRLSQPGSKFLKILAGGEVVLEIGTLCLGGLAAVVLGSTSAFVLLLMFPPLLLLEQSTLVRQLEARATTDAKTGLLNPDAWRWQTTTLLRQAQHDGRIAAILILDLDHFKKINDRHGHLVGDEVLHAVAQVLIHEVRENDRAGRFGGEEFVVSLGGLSEAAVRGGKIRDVAERIRARVEELRLEVDTPDGPLTISDVSISVGAAVYPSAGTELKELLEVADAALYAAKRGGRNQVQVRYGGPPLNPSPQPPTPPFGLRSTG</sequence>
<accession>A0A4Q7US13</accession>
<protein>
    <submittedName>
        <fullName evidence="4">Diguanylate cyclase (GGDEF)-like protein</fullName>
    </submittedName>
</protein>
<dbReference type="Proteomes" id="UP000291591">
    <property type="component" value="Unassembled WGS sequence"/>
</dbReference>
<feature type="compositionally biased region" description="Pro residues" evidence="1">
    <location>
        <begin position="397"/>
        <end position="408"/>
    </location>
</feature>
<dbReference type="InterPro" id="IPR043128">
    <property type="entry name" value="Rev_trsase/Diguanyl_cyclase"/>
</dbReference>
<dbReference type="SMART" id="SM00267">
    <property type="entry name" value="GGDEF"/>
    <property type="match status" value="1"/>
</dbReference>
<keyword evidence="2" id="KW-1133">Transmembrane helix</keyword>
<dbReference type="PROSITE" id="PS50887">
    <property type="entry name" value="GGDEF"/>
    <property type="match status" value="1"/>
</dbReference>
<evidence type="ECO:0000313" key="5">
    <source>
        <dbReference type="Proteomes" id="UP000291591"/>
    </source>
</evidence>
<keyword evidence="5" id="KW-1185">Reference proteome</keyword>
<evidence type="ECO:0000256" key="1">
    <source>
        <dbReference type="SAM" id="MobiDB-lite"/>
    </source>
</evidence>
<dbReference type="Gene3D" id="3.30.70.270">
    <property type="match status" value="1"/>
</dbReference>
<dbReference type="FunFam" id="3.30.70.270:FF:000001">
    <property type="entry name" value="Diguanylate cyclase domain protein"/>
    <property type="match status" value="1"/>
</dbReference>
<dbReference type="Pfam" id="PF00990">
    <property type="entry name" value="GGDEF"/>
    <property type="match status" value="1"/>
</dbReference>
<dbReference type="PANTHER" id="PTHR45138">
    <property type="entry name" value="REGULATORY COMPONENTS OF SENSORY TRANSDUCTION SYSTEM"/>
    <property type="match status" value="1"/>
</dbReference>
<dbReference type="SUPFAM" id="SSF55073">
    <property type="entry name" value="Nucleotide cyclase"/>
    <property type="match status" value="1"/>
</dbReference>
<dbReference type="CDD" id="cd01949">
    <property type="entry name" value="GGDEF"/>
    <property type="match status" value="1"/>
</dbReference>
<dbReference type="InterPro" id="IPR000160">
    <property type="entry name" value="GGDEF_dom"/>
</dbReference>
<gene>
    <name evidence="4" type="ORF">EV383_1257</name>
</gene>
<feature type="transmembrane region" description="Helical" evidence="2">
    <location>
        <begin position="177"/>
        <end position="202"/>
    </location>
</feature>
<reference evidence="4 5" key="1">
    <citation type="submission" date="2019-02" db="EMBL/GenBank/DDBJ databases">
        <title>Sequencing the genomes of 1000 actinobacteria strains.</title>
        <authorList>
            <person name="Klenk H.-P."/>
        </authorList>
    </citation>
    <scope>NUCLEOTIDE SEQUENCE [LARGE SCALE GENOMIC DNA]</scope>
    <source>
        <strain evidence="4 5">DSM 45779</strain>
    </source>
</reference>
<dbReference type="GO" id="GO:0052621">
    <property type="term" value="F:diguanylate cyclase activity"/>
    <property type="evidence" value="ECO:0007669"/>
    <property type="project" value="TreeGrafter"/>
</dbReference>
<dbReference type="InterPro" id="IPR029787">
    <property type="entry name" value="Nucleotide_cyclase"/>
</dbReference>